<organism evidence="1 2">
    <name type="scientific">Pseudoalteromonas byunsanensis</name>
    <dbReference type="NCBI Taxonomy" id="327939"/>
    <lineage>
        <taxon>Bacteria</taxon>
        <taxon>Pseudomonadati</taxon>
        <taxon>Pseudomonadota</taxon>
        <taxon>Gammaproteobacteria</taxon>
        <taxon>Alteromonadales</taxon>
        <taxon>Pseudoalteromonadaceae</taxon>
        <taxon>Pseudoalteromonas</taxon>
    </lineage>
</organism>
<reference evidence="1 2" key="1">
    <citation type="submission" date="2016-10" db="EMBL/GenBank/DDBJ databases">
        <title>Pseudoalteromonas amylolytica sp. nov., isolated from the surface seawater.</title>
        <authorList>
            <person name="Wu Y.-H."/>
            <person name="Cheng H."/>
            <person name="Jin X.-B."/>
            <person name="Wang C.-S."/>
            <person name="Xu X.-W."/>
        </authorList>
    </citation>
    <scope>NUCLEOTIDE SEQUENCE [LARGE SCALE GENOMIC DNA]</scope>
    <source>
        <strain evidence="1 2">JCM 12483</strain>
    </source>
</reference>
<dbReference type="EMBL" id="MNAN01000032">
    <property type="protein sequence ID" value="OHU94892.1"/>
    <property type="molecule type" value="Genomic_DNA"/>
</dbReference>
<name>A0A1S1N6E0_9GAMM</name>
<dbReference type="Proteomes" id="UP000180253">
    <property type="component" value="Unassembled WGS sequence"/>
</dbReference>
<evidence type="ECO:0000313" key="1">
    <source>
        <dbReference type="EMBL" id="OHU94892.1"/>
    </source>
</evidence>
<proteinExistence type="predicted"/>
<comment type="caution">
    <text evidence="1">The sequence shown here is derived from an EMBL/GenBank/DDBJ whole genome shotgun (WGS) entry which is preliminary data.</text>
</comment>
<gene>
    <name evidence="1" type="ORF">BIW53_12790</name>
</gene>
<protein>
    <submittedName>
        <fullName evidence="1">Uncharacterized protein</fullName>
    </submittedName>
</protein>
<sequence>MCTPKQGVVLLAQDDNFIELHDGSTEFVGKISKAMVFYDILILRLVSYSGERKKVFIVRSALSTQAWARLCRLSLLHYAAMEPK</sequence>
<keyword evidence="2" id="KW-1185">Reference proteome</keyword>
<dbReference type="AlphaFoldDB" id="A0A1S1N6E0"/>
<accession>A0A1S1N6E0</accession>
<evidence type="ECO:0000313" key="2">
    <source>
        <dbReference type="Proteomes" id="UP000180253"/>
    </source>
</evidence>